<protein>
    <submittedName>
        <fullName evidence="10">ISLR2 protein</fullName>
    </submittedName>
</protein>
<dbReference type="SUPFAM" id="SSF52200">
    <property type="entry name" value="Toll/Interleukin receptor TIR domain"/>
    <property type="match status" value="1"/>
</dbReference>
<feature type="domain" description="TIR" evidence="9">
    <location>
        <begin position="426"/>
        <end position="558"/>
    </location>
</feature>
<dbReference type="PROSITE" id="PS50104">
    <property type="entry name" value="TIR"/>
    <property type="match status" value="1"/>
</dbReference>
<dbReference type="Gene3D" id="3.80.10.10">
    <property type="entry name" value="Ribonuclease Inhibitor"/>
    <property type="match status" value="1"/>
</dbReference>
<evidence type="ECO:0000313" key="10">
    <source>
        <dbReference type="EMBL" id="CAH1249621.1"/>
    </source>
</evidence>
<keyword evidence="3 8" id="KW-0812">Transmembrane</keyword>
<dbReference type="SUPFAM" id="SSF52058">
    <property type="entry name" value="L domain-like"/>
    <property type="match status" value="1"/>
</dbReference>
<dbReference type="AlphaFoldDB" id="A0A8K0EFE2"/>
<dbReference type="InterPro" id="IPR000157">
    <property type="entry name" value="TIR_dom"/>
</dbReference>
<keyword evidence="2" id="KW-0433">Leucine-rich repeat</keyword>
<proteinExistence type="predicted"/>
<gene>
    <name evidence="10" type="primary">ISLR2</name>
    <name evidence="10" type="ORF">BLAG_LOCUS10659</name>
</gene>
<keyword evidence="6 8" id="KW-1133">Transmembrane helix</keyword>
<dbReference type="Gene3D" id="3.40.50.10140">
    <property type="entry name" value="Toll/interleukin-1 receptor homology (TIR) domain"/>
    <property type="match status" value="1"/>
</dbReference>
<dbReference type="OrthoDB" id="72369at2759"/>
<keyword evidence="5" id="KW-0677">Repeat</keyword>
<comment type="subcellular location">
    <subcellularLocation>
        <location evidence="1">Membrane</location>
    </subcellularLocation>
</comment>
<dbReference type="InterPro" id="IPR036116">
    <property type="entry name" value="FN3_sf"/>
</dbReference>
<evidence type="ECO:0000256" key="6">
    <source>
        <dbReference type="ARBA" id="ARBA00022989"/>
    </source>
</evidence>
<dbReference type="SMART" id="SM00013">
    <property type="entry name" value="LRRNT"/>
    <property type="match status" value="1"/>
</dbReference>
<dbReference type="PANTHER" id="PTHR24369:SF210">
    <property type="entry name" value="CHAOPTIN-RELATED"/>
    <property type="match status" value="1"/>
</dbReference>
<sequence>MASRKMASGRSKALDRFYAIQVALFITLTAATIQSTTSSCPEVCTCEPDVYGQDVACIGNNLKTIPEGLPTDTVQLNIRNNDIDILNLDDLNTLSQLEGLDVSSNKIKTIRGTFEDFPKLTQVQLYDNELTTLSRNNFGKAATRMHYVSLFNNPWNCDCNLIWMKTQLDSGNSSLSSQLVKCETPEELRGNYTADIDVGKLVCKQMQGLSKLPIILMSTIIPSAVLFSLLGTAIYCYKRRKQTLTHAQHDTEPVGSPHYEPLVPDGEANSDQIEIRQHSPALVPRQRRMENDDHQQDVNLAVPVMDGGEACAPNTPDIETTPTFSLLGCVPTSTTITLEWRFQYSRQPDSCELFHGKLWSKGIQKDNEGRWTTLINNVKPDAEYSFQVRGIFDGQHGRISETLQMQSLLTDNLQKECEEGCTAKQYLKDFCILGDKTYKDWMESLCKTLEGTWGLTGWLLDRDAEPGTFKLDNLEWQKQNCKKVILVFGESSDKTLYEELNLQNAVTGFLEDTKQGGEKRLIPIKMSSAVKLPPYMSAFEEFSFENNKYFWKRLVTGLTDKHMCVMKDENGEVKTANSV</sequence>
<evidence type="ECO:0000256" key="3">
    <source>
        <dbReference type="ARBA" id="ARBA00022692"/>
    </source>
</evidence>
<dbReference type="InterPro" id="IPR050541">
    <property type="entry name" value="LRR_TM_domain-containing"/>
</dbReference>
<dbReference type="GO" id="GO:0005886">
    <property type="term" value="C:plasma membrane"/>
    <property type="evidence" value="ECO:0007669"/>
    <property type="project" value="TreeGrafter"/>
</dbReference>
<dbReference type="InterPro" id="IPR032675">
    <property type="entry name" value="LRR_dom_sf"/>
</dbReference>
<accession>A0A8K0EFE2</accession>
<feature type="transmembrane region" description="Helical" evidence="8">
    <location>
        <begin position="214"/>
        <end position="237"/>
    </location>
</feature>
<organism evidence="10 11">
    <name type="scientific">Branchiostoma lanceolatum</name>
    <name type="common">Common lancelet</name>
    <name type="synonym">Amphioxus lanceolatum</name>
    <dbReference type="NCBI Taxonomy" id="7740"/>
    <lineage>
        <taxon>Eukaryota</taxon>
        <taxon>Metazoa</taxon>
        <taxon>Chordata</taxon>
        <taxon>Cephalochordata</taxon>
        <taxon>Leptocardii</taxon>
        <taxon>Amphioxiformes</taxon>
        <taxon>Branchiostomatidae</taxon>
        <taxon>Branchiostoma</taxon>
    </lineage>
</organism>
<name>A0A8K0EFE2_BRALA</name>
<dbReference type="Proteomes" id="UP000838412">
    <property type="component" value="Chromosome 17"/>
</dbReference>
<evidence type="ECO:0000256" key="8">
    <source>
        <dbReference type="SAM" id="Phobius"/>
    </source>
</evidence>
<dbReference type="InterPro" id="IPR000483">
    <property type="entry name" value="Cys-rich_flank_reg_C"/>
</dbReference>
<dbReference type="GO" id="GO:0007165">
    <property type="term" value="P:signal transduction"/>
    <property type="evidence" value="ECO:0007669"/>
    <property type="project" value="InterPro"/>
</dbReference>
<dbReference type="SMART" id="SM00082">
    <property type="entry name" value="LRRCT"/>
    <property type="match status" value="1"/>
</dbReference>
<evidence type="ECO:0000256" key="5">
    <source>
        <dbReference type="ARBA" id="ARBA00022737"/>
    </source>
</evidence>
<keyword evidence="11" id="KW-1185">Reference proteome</keyword>
<reference evidence="10" key="1">
    <citation type="submission" date="2022-01" db="EMBL/GenBank/DDBJ databases">
        <authorList>
            <person name="Braso-Vives M."/>
        </authorList>
    </citation>
    <scope>NUCLEOTIDE SEQUENCE</scope>
</reference>
<keyword evidence="4" id="KW-0732">Signal</keyword>
<dbReference type="InterPro" id="IPR035897">
    <property type="entry name" value="Toll_tir_struct_dom_sf"/>
</dbReference>
<dbReference type="EMBL" id="OV696702">
    <property type="protein sequence ID" value="CAH1249621.1"/>
    <property type="molecule type" value="Genomic_DNA"/>
</dbReference>
<evidence type="ECO:0000256" key="2">
    <source>
        <dbReference type="ARBA" id="ARBA00022614"/>
    </source>
</evidence>
<evidence type="ECO:0000256" key="7">
    <source>
        <dbReference type="ARBA" id="ARBA00023136"/>
    </source>
</evidence>
<keyword evidence="7 8" id="KW-0472">Membrane</keyword>
<evidence type="ECO:0000313" key="11">
    <source>
        <dbReference type="Proteomes" id="UP000838412"/>
    </source>
</evidence>
<dbReference type="InterPro" id="IPR000372">
    <property type="entry name" value="LRRNT"/>
</dbReference>
<dbReference type="SUPFAM" id="SSF49265">
    <property type="entry name" value="Fibronectin type III"/>
    <property type="match status" value="1"/>
</dbReference>
<dbReference type="PANTHER" id="PTHR24369">
    <property type="entry name" value="ANTIGEN BSP, PUTATIVE-RELATED"/>
    <property type="match status" value="1"/>
</dbReference>
<evidence type="ECO:0000259" key="9">
    <source>
        <dbReference type="PROSITE" id="PS50104"/>
    </source>
</evidence>
<evidence type="ECO:0000256" key="4">
    <source>
        <dbReference type="ARBA" id="ARBA00022729"/>
    </source>
</evidence>
<evidence type="ECO:0000256" key="1">
    <source>
        <dbReference type="ARBA" id="ARBA00004370"/>
    </source>
</evidence>